<protein>
    <submittedName>
        <fullName evidence="1">Uncharacterized protein</fullName>
    </submittedName>
</protein>
<gene>
    <name evidence="1" type="ORF">MNBD_PLANCTO02-1559</name>
</gene>
<proteinExistence type="predicted"/>
<reference evidence="1" key="1">
    <citation type="submission" date="2018-06" db="EMBL/GenBank/DDBJ databases">
        <authorList>
            <person name="Zhirakovskaya E."/>
        </authorList>
    </citation>
    <scope>NUCLEOTIDE SEQUENCE</scope>
</reference>
<dbReference type="EMBL" id="UOGL01000352">
    <property type="protein sequence ID" value="VAX39651.1"/>
    <property type="molecule type" value="Genomic_DNA"/>
</dbReference>
<dbReference type="AlphaFoldDB" id="A0A3B1DL56"/>
<sequence>MRLHRFCWFLLVTLLGIHSLFAFEGNAPVALTNVALTSIVLTEPLELFSSPVTENDWLKEDDFIYNQLFSSIDQTTNQQQPEHVYYSGDFFDTNRWNPKGDEPRMVIRGQSLGVLRQSLGGLNGFSGKVRFDYLTDFGKVSRVGGNLFLNIKNNFGIDTEAYKWTRKSVAAGTEKIQTGDFNLIYSLSQNSRIRIRSGAGVMTIKQENESQPLYGYNFTSSVDVYLQYDLFFTGEIDWGKVDQKKMFHYRLSVGYYLRPVGLFIGYDSYKFDGMEELNGFLIGGDFRF</sequence>
<evidence type="ECO:0000313" key="1">
    <source>
        <dbReference type="EMBL" id="VAX39651.1"/>
    </source>
</evidence>
<organism evidence="1">
    <name type="scientific">hydrothermal vent metagenome</name>
    <dbReference type="NCBI Taxonomy" id="652676"/>
    <lineage>
        <taxon>unclassified sequences</taxon>
        <taxon>metagenomes</taxon>
        <taxon>ecological metagenomes</taxon>
    </lineage>
</organism>
<accession>A0A3B1DL56</accession>
<name>A0A3B1DL56_9ZZZZ</name>